<dbReference type="GO" id="GO:0006351">
    <property type="term" value="P:DNA-templated transcription"/>
    <property type="evidence" value="ECO:0007669"/>
    <property type="project" value="InterPro"/>
</dbReference>
<dbReference type="PANTHER" id="PTHR47338">
    <property type="entry name" value="ZN(II)2CYS6 TRANSCRIPTION FACTOR (EUROFUNG)-RELATED"/>
    <property type="match status" value="1"/>
</dbReference>
<dbReference type="Pfam" id="PF00172">
    <property type="entry name" value="Zn_clus"/>
    <property type="match status" value="1"/>
</dbReference>
<sequence length="626" mass="70007">MARQQPGLACEECRRRKARCDRGRPQCGICADAGRECVFVDKRAPRGPKKGQLKDLRSRVAEIEQRLISQDRPLDDGMSTPELEDPSELSYDGPIGIDMDAYQMPPRSVSIDITELKRPTDWTLASCRANSWTANGSFTPNPQNMHGLGLGVLSPMSPAQTPINQMTLGEDLNMSDLMLADLDLLFFERVHPIVPIIHKERYFSWANNENVSPSRICLRSAMRTIAAAMSSQFCTFTEPLYARTHRMLEMQEVPGETGFPWMAMPRDSSSGVDHEVIAAWLLLAHCELMRKSEQEALLTAGHAFTLLQFSSIIDIDMPNIEASPPSDYASSNPGTSPYTSKAIANESWMETEEKRRTLWAAFVFDRLSSMLNDRPSMLHEEMIQTRLPMPETDFQSGQFPVPMGFLSETMSNTNEYASLPSFAQCVVLANLYGHCLSHRRMEQSIPTPGSDSQSQDFWTRHEWLASAATAATMTPLPTQSSKRDASIKCDAMDFFNHILAYSACISLSETAEERLWQNVNDQMLALAYKQAAYQAANDVVHLIQKLPRVAFFKMHPFLPNSICLVAKFLTIATSQLANPTGHRQDGVQNLMIGLRQLSDVNNLARESLMKLEAGFGWSTSARGELC</sequence>
<evidence type="ECO:0000256" key="4">
    <source>
        <dbReference type="ARBA" id="ARBA00023125"/>
    </source>
</evidence>
<dbReference type="PROSITE" id="PS00463">
    <property type="entry name" value="ZN2_CY6_FUNGAL_1"/>
    <property type="match status" value="1"/>
</dbReference>
<dbReference type="GO" id="GO:0000981">
    <property type="term" value="F:DNA-binding transcription factor activity, RNA polymerase II-specific"/>
    <property type="evidence" value="ECO:0007669"/>
    <property type="project" value="InterPro"/>
</dbReference>
<comment type="caution">
    <text evidence="9">The sequence shown here is derived from an EMBL/GenBank/DDBJ whole genome shotgun (WGS) entry which is preliminary data.</text>
</comment>
<dbReference type="GO" id="GO:0008270">
    <property type="term" value="F:zinc ion binding"/>
    <property type="evidence" value="ECO:0007669"/>
    <property type="project" value="InterPro"/>
</dbReference>
<dbReference type="SUPFAM" id="SSF57701">
    <property type="entry name" value="Zn2/Cys6 DNA-binding domain"/>
    <property type="match status" value="1"/>
</dbReference>
<accession>A0AAD6CYF2</accession>
<keyword evidence="4" id="KW-0238">DNA-binding</keyword>
<dbReference type="Pfam" id="PF04082">
    <property type="entry name" value="Fungal_trans"/>
    <property type="match status" value="1"/>
</dbReference>
<proteinExistence type="predicted"/>
<feature type="domain" description="Zn(2)-C6 fungal-type" evidence="8">
    <location>
        <begin position="9"/>
        <end position="39"/>
    </location>
</feature>
<organism evidence="9 10">
    <name type="scientific">Penicillium frequentans</name>
    <dbReference type="NCBI Taxonomy" id="3151616"/>
    <lineage>
        <taxon>Eukaryota</taxon>
        <taxon>Fungi</taxon>
        <taxon>Dikarya</taxon>
        <taxon>Ascomycota</taxon>
        <taxon>Pezizomycotina</taxon>
        <taxon>Eurotiomycetes</taxon>
        <taxon>Eurotiomycetidae</taxon>
        <taxon>Eurotiales</taxon>
        <taxon>Aspergillaceae</taxon>
        <taxon>Penicillium</taxon>
    </lineage>
</organism>
<dbReference type="SMART" id="SM00906">
    <property type="entry name" value="Fungal_trans"/>
    <property type="match status" value="1"/>
</dbReference>
<dbReference type="GO" id="GO:0005634">
    <property type="term" value="C:nucleus"/>
    <property type="evidence" value="ECO:0007669"/>
    <property type="project" value="UniProtKB-SubCell"/>
</dbReference>
<dbReference type="PANTHER" id="PTHR47338:SF3">
    <property type="entry name" value="C6 FINGER DOMAIN TRANSCRIPTION FACTOR DBAA-RELATED"/>
    <property type="match status" value="1"/>
</dbReference>
<dbReference type="CDD" id="cd12148">
    <property type="entry name" value="fungal_TF_MHR"/>
    <property type="match status" value="1"/>
</dbReference>
<keyword evidence="5" id="KW-0804">Transcription</keyword>
<evidence type="ECO:0000256" key="1">
    <source>
        <dbReference type="ARBA" id="ARBA00004123"/>
    </source>
</evidence>
<dbReference type="Proteomes" id="UP001220324">
    <property type="component" value="Unassembled WGS sequence"/>
</dbReference>
<evidence type="ECO:0000256" key="7">
    <source>
        <dbReference type="SAM" id="MobiDB-lite"/>
    </source>
</evidence>
<keyword evidence="3" id="KW-0805">Transcription regulation</keyword>
<evidence type="ECO:0000313" key="10">
    <source>
        <dbReference type="Proteomes" id="UP001220324"/>
    </source>
</evidence>
<gene>
    <name evidence="9" type="ORF">N7494_003260</name>
</gene>
<dbReference type="InterPro" id="IPR036864">
    <property type="entry name" value="Zn2-C6_fun-type_DNA-bd_sf"/>
</dbReference>
<keyword evidence="2" id="KW-0479">Metal-binding</keyword>
<dbReference type="InterPro" id="IPR007219">
    <property type="entry name" value="XnlR_reg_dom"/>
</dbReference>
<protein>
    <recommendedName>
        <fullName evidence="8">Zn(2)-C6 fungal-type domain-containing protein</fullName>
    </recommendedName>
</protein>
<dbReference type="PROSITE" id="PS50048">
    <property type="entry name" value="ZN2_CY6_FUNGAL_2"/>
    <property type="match status" value="1"/>
</dbReference>
<keyword evidence="10" id="KW-1185">Reference proteome</keyword>
<dbReference type="GO" id="GO:0003677">
    <property type="term" value="F:DNA binding"/>
    <property type="evidence" value="ECO:0007669"/>
    <property type="project" value="UniProtKB-KW"/>
</dbReference>
<evidence type="ECO:0000256" key="6">
    <source>
        <dbReference type="ARBA" id="ARBA00023242"/>
    </source>
</evidence>
<dbReference type="InterPro" id="IPR001138">
    <property type="entry name" value="Zn2Cys6_DnaBD"/>
</dbReference>
<evidence type="ECO:0000256" key="2">
    <source>
        <dbReference type="ARBA" id="ARBA00022723"/>
    </source>
</evidence>
<dbReference type="SMART" id="SM00066">
    <property type="entry name" value="GAL4"/>
    <property type="match status" value="1"/>
</dbReference>
<dbReference type="InterPro" id="IPR050815">
    <property type="entry name" value="TF_fung"/>
</dbReference>
<evidence type="ECO:0000313" key="9">
    <source>
        <dbReference type="EMBL" id="KAJ5545675.1"/>
    </source>
</evidence>
<dbReference type="EMBL" id="JAQIZZ010000003">
    <property type="protein sequence ID" value="KAJ5545675.1"/>
    <property type="molecule type" value="Genomic_DNA"/>
</dbReference>
<evidence type="ECO:0000256" key="5">
    <source>
        <dbReference type="ARBA" id="ARBA00023163"/>
    </source>
</evidence>
<dbReference type="Gene3D" id="4.10.240.10">
    <property type="entry name" value="Zn(2)-C6 fungal-type DNA-binding domain"/>
    <property type="match status" value="1"/>
</dbReference>
<evidence type="ECO:0000256" key="3">
    <source>
        <dbReference type="ARBA" id="ARBA00023015"/>
    </source>
</evidence>
<name>A0AAD6CYF2_9EURO</name>
<feature type="region of interest" description="Disordered" evidence="7">
    <location>
        <begin position="67"/>
        <end position="90"/>
    </location>
</feature>
<keyword evidence="6" id="KW-0539">Nucleus</keyword>
<dbReference type="AlphaFoldDB" id="A0AAD6CYF2"/>
<dbReference type="CDD" id="cd00067">
    <property type="entry name" value="GAL4"/>
    <property type="match status" value="1"/>
</dbReference>
<comment type="subcellular location">
    <subcellularLocation>
        <location evidence="1">Nucleus</location>
    </subcellularLocation>
</comment>
<evidence type="ECO:0000259" key="8">
    <source>
        <dbReference type="PROSITE" id="PS50048"/>
    </source>
</evidence>
<reference evidence="9 10" key="1">
    <citation type="journal article" date="2023" name="IMA Fungus">
        <title>Comparative genomic study of the Penicillium genus elucidates a diverse pangenome and 15 lateral gene transfer events.</title>
        <authorList>
            <person name="Petersen C."/>
            <person name="Sorensen T."/>
            <person name="Nielsen M.R."/>
            <person name="Sondergaard T.E."/>
            <person name="Sorensen J.L."/>
            <person name="Fitzpatrick D.A."/>
            <person name="Frisvad J.C."/>
            <person name="Nielsen K.L."/>
        </authorList>
    </citation>
    <scope>NUCLEOTIDE SEQUENCE [LARGE SCALE GENOMIC DNA]</scope>
    <source>
        <strain evidence="9 10">IBT 35679</strain>
    </source>
</reference>